<evidence type="ECO:0000259" key="1">
    <source>
        <dbReference type="Pfam" id="PF12902"/>
    </source>
</evidence>
<proteinExistence type="predicted"/>
<dbReference type="AlphaFoldDB" id="A0A8J7KJE5"/>
<dbReference type="Proteomes" id="UP000622552">
    <property type="component" value="Unassembled WGS sequence"/>
</dbReference>
<gene>
    <name evidence="2" type="ORF">IW245_003013</name>
</gene>
<organism evidence="2 3">
    <name type="scientific">Longispora fulva</name>
    <dbReference type="NCBI Taxonomy" id="619741"/>
    <lineage>
        <taxon>Bacteria</taxon>
        <taxon>Bacillati</taxon>
        <taxon>Actinomycetota</taxon>
        <taxon>Actinomycetes</taxon>
        <taxon>Micromonosporales</taxon>
        <taxon>Micromonosporaceae</taxon>
        <taxon>Longispora</taxon>
    </lineage>
</organism>
<reference evidence="2" key="1">
    <citation type="submission" date="2020-11" db="EMBL/GenBank/DDBJ databases">
        <title>Sequencing the genomes of 1000 actinobacteria strains.</title>
        <authorList>
            <person name="Klenk H.-P."/>
        </authorList>
    </citation>
    <scope>NUCLEOTIDE SEQUENCE</scope>
    <source>
        <strain evidence="2">DSM 45356</strain>
    </source>
</reference>
<evidence type="ECO:0000313" key="2">
    <source>
        <dbReference type="EMBL" id="MBG6136819.1"/>
    </source>
</evidence>
<dbReference type="PANTHER" id="PTHR34400">
    <property type="match status" value="1"/>
</dbReference>
<dbReference type="Gene3D" id="1.20.1260.10">
    <property type="match status" value="1"/>
</dbReference>
<accession>A0A8J7KJE5</accession>
<dbReference type="InterPro" id="IPR012347">
    <property type="entry name" value="Ferritin-like"/>
</dbReference>
<protein>
    <recommendedName>
        <fullName evidence="1">Iminophenyl-pyruvate dimer synthase domain-containing protein</fullName>
    </recommendedName>
</protein>
<dbReference type="InterPro" id="IPR026820">
    <property type="entry name" value="VioB/RebD_dom"/>
</dbReference>
<keyword evidence="3" id="KW-1185">Reference proteome</keyword>
<evidence type="ECO:0000313" key="3">
    <source>
        <dbReference type="Proteomes" id="UP000622552"/>
    </source>
</evidence>
<dbReference type="EMBL" id="JADOUF010000001">
    <property type="protein sequence ID" value="MBG6136819.1"/>
    <property type="molecule type" value="Genomic_DNA"/>
</dbReference>
<feature type="domain" description="Iminophenyl-pyruvate dimer synthase" evidence="1">
    <location>
        <begin position="31"/>
        <end position="227"/>
    </location>
</feature>
<comment type="caution">
    <text evidence="2">The sequence shown here is derived from an EMBL/GenBank/DDBJ whole genome shotgun (WGS) entry which is preliminary data.</text>
</comment>
<dbReference type="Pfam" id="PF12902">
    <property type="entry name" value="Ferritin-like"/>
    <property type="match status" value="1"/>
</dbReference>
<dbReference type="PANTHER" id="PTHR34400:SF4">
    <property type="entry name" value="MEMBRANE PROTEIN"/>
    <property type="match status" value="1"/>
</dbReference>
<name>A0A8J7KJE5_9ACTN</name>
<sequence length="337" mass="37288">MTTVAQKPMSIAVLLEVPEPARDLDWIRNCLQTAVALELSTLPPYLCAYWSIQKSGETTSLIHSVVMDEMYHLGLVCNMLTAVGTVPNVLAAARSLDYPGHLPGGVWPDLTVSLSGLTKESVRTFMQIEEPENPLAYARSAKPTIGNFYSGISQAFQQLSPAPTIQTAKQQTFQIGPNHLDVLRTVKDITDRIDVIKEQGEGTDKLPNDPHVEGQLAHYYKFGEIYHERRLQKVGDQWEFTGVDEKLKFPATYPMGVLTGPTWPDPKEPAKSALRQFNEAYTAMITFLDSAWRKGSSGDLGASVGKMWDLGPLAAKLMAMPLPNEPALRYGPEFRIV</sequence>
<dbReference type="RefSeq" id="WP_197003744.1">
    <property type="nucleotide sequence ID" value="NZ_BONS01000016.1"/>
</dbReference>